<dbReference type="PANTHER" id="PTHR43031:SF1">
    <property type="entry name" value="PYRIDINE NUCLEOTIDE-DISULPHIDE OXIDOREDUCTASE"/>
    <property type="match status" value="1"/>
</dbReference>
<dbReference type="InterPro" id="IPR050229">
    <property type="entry name" value="GlpE_sulfurtransferase"/>
</dbReference>
<feature type="domain" description="Rhodanese" evidence="1">
    <location>
        <begin position="41"/>
        <end position="122"/>
    </location>
</feature>
<proteinExistence type="predicted"/>
<dbReference type="InterPro" id="IPR001763">
    <property type="entry name" value="Rhodanese-like_dom"/>
</dbReference>
<gene>
    <name evidence="2" type="ORF">NQG31_14600</name>
</gene>
<evidence type="ECO:0000313" key="3">
    <source>
        <dbReference type="Proteomes" id="UP001206821"/>
    </source>
</evidence>
<reference evidence="2 3" key="1">
    <citation type="submission" date="2022-07" db="EMBL/GenBank/DDBJ databases">
        <title>Genomic and pangenome structural analysis of the polyextremophile Exiguobacterium.</title>
        <authorList>
            <person name="Shen L."/>
        </authorList>
    </citation>
    <scope>NUCLEOTIDE SEQUENCE [LARGE SCALE GENOMIC DNA]</scope>
    <source>
        <strain evidence="2 3">12_1</strain>
    </source>
</reference>
<keyword evidence="3" id="KW-1185">Reference proteome</keyword>
<accession>A0ABT2L1X4</accession>
<evidence type="ECO:0000313" key="2">
    <source>
        <dbReference type="EMBL" id="MCT4796776.1"/>
    </source>
</evidence>
<comment type="caution">
    <text evidence="2">The sequence shown here is derived from an EMBL/GenBank/DDBJ whole genome shotgun (WGS) entry which is preliminary data.</text>
</comment>
<dbReference type="CDD" id="cd00158">
    <property type="entry name" value="RHOD"/>
    <property type="match status" value="1"/>
</dbReference>
<dbReference type="SMART" id="SM00450">
    <property type="entry name" value="RHOD"/>
    <property type="match status" value="1"/>
</dbReference>
<dbReference type="InterPro" id="IPR036873">
    <property type="entry name" value="Rhodanese-like_dom_sf"/>
</dbReference>
<protein>
    <submittedName>
        <fullName evidence="2">Rhodanese-like domain-containing protein</fullName>
    </submittedName>
</protein>
<dbReference type="PANTHER" id="PTHR43031">
    <property type="entry name" value="FAD-DEPENDENT OXIDOREDUCTASE"/>
    <property type="match status" value="1"/>
</dbReference>
<evidence type="ECO:0000259" key="1">
    <source>
        <dbReference type="PROSITE" id="PS50206"/>
    </source>
</evidence>
<dbReference type="EMBL" id="JANIEK010000107">
    <property type="protein sequence ID" value="MCT4796776.1"/>
    <property type="molecule type" value="Genomic_DNA"/>
</dbReference>
<dbReference type="Pfam" id="PF00581">
    <property type="entry name" value="Rhodanese"/>
    <property type="match status" value="1"/>
</dbReference>
<dbReference type="SUPFAM" id="SSF52821">
    <property type="entry name" value="Rhodanese/Cell cycle control phosphatase"/>
    <property type="match status" value="1"/>
</dbReference>
<dbReference type="PROSITE" id="PS50206">
    <property type="entry name" value="RHODANESE_3"/>
    <property type="match status" value="1"/>
</dbReference>
<dbReference type="RefSeq" id="WP_245175496.1">
    <property type="nucleotide sequence ID" value="NZ_JANIEK010000107.1"/>
</dbReference>
<dbReference type="Gene3D" id="3.40.250.10">
    <property type="entry name" value="Rhodanese-like domain"/>
    <property type="match status" value="1"/>
</dbReference>
<name>A0ABT2L1X4_9BACL</name>
<sequence length="123" mass="13693">MRKLVMLVSFLVVGTLLIVLFTSNKGEITKIDVETLQNRLENEDITLIDVREVEEYEGGHIEGAVNAPLSSLNATELPHVKDEPIYIICRSGNRSAQAAQILSDRGYTEVYDVTGGMIAWEQK</sequence>
<organism evidence="2 3">
    <name type="scientific">Exiguobacterium alkaliphilum</name>
    <dbReference type="NCBI Taxonomy" id="1428684"/>
    <lineage>
        <taxon>Bacteria</taxon>
        <taxon>Bacillati</taxon>
        <taxon>Bacillota</taxon>
        <taxon>Bacilli</taxon>
        <taxon>Bacillales</taxon>
        <taxon>Bacillales Family XII. Incertae Sedis</taxon>
        <taxon>Exiguobacterium</taxon>
    </lineage>
</organism>
<dbReference type="Proteomes" id="UP001206821">
    <property type="component" value="Unassembled WGS sequence"/>
</dbReference>